<accession>A0A6V7P2I9</accession>
<keyword evidence="1" id="KW-0812">Transmembrane</keyword>
<dbReference type="AlphaFoldDB" id="A0A6V7P2I9"/>
<keyword evidence="1" id="KW-0472">Membrane</keyword>
<keyword evidence="1" id="KW-1133">Transmembrane helix</keyword>
<feature type="transmembrane region" description="Helical" evidence="1">
    <location>
        <begin position="57"/>
        <end position="80"/>
    </location>
</feature>
<feature type="transmembrane region" description="Helical" evidence="1">
    <location>
        <begin position="158"/>
        <end position="179"/>
    </location>
</feature>
<feature type="transmembrane region" description="Helical" evidence="1">
    <location>
        <begin position="24"/>
        <end position="51"/>
    </location>
</feature>
<dbReference type="EMBL" id="LR862144">
    <property type="protein sequence ID" value="CAD1825041.1"/>
    <property type="molecule type" value="Genomic_DNA"/>
</dbReference>
<sequence>MCYNGSHLGLSELFSKFKRTWRGLLATIVVCELFTWVYVILFSGFCLIFVMLNITNWWILLIVLVLLFLFLLGFVMSVYVSMVGKLCLVVSIVEEKCYGWGAMRRATGLLVTRKLQGIVLMALMMGVGEIITTAFARLKGDDDRHQKVSASIAVGDVLKIVVDEVFTMLCSLVLTVFYYECKRSKGGGKVEKGSKSCCPSLPMLMMLLHDLVFAI</sequence>
<organism evidence="2">
    <name type="scientific">Ananas comosus var. bracteatus</name>
    <name type="common">red pineapple</name>
    <dbReference type="NCBI Taxonomy" id="296719"/>
    <lineage>
        <taxon>Eukaryota</taxon>
        <taxon>Viridiplantae</taxon>
        <taxon>Streptophyta</taxon>
        <taxon>Embryophyta</taxon>
        <taxon>Tracheophyta</taxon>
        <taxon>Spermatophyta</taxon>
        <taxon>Magnoliopsida</taxon>
        <taxon>Liliopsida</taxon>
        <taxon>Poales</taxon>
        <taxon>Bromeliaceae</taxon>
        <taxon>Bromelioideae</taxon>
        <taxon>Ananas</taxon>
    </lineage>
</organism>
<gene>
    <name evidence="2" type="ORF">CB5_LOCUS8252</name>
</gene>
<reference evidence="2" key="1">
    <citation type="submission" date="2020-07" db="EMBL/GenBank/DDBJ databases">
        <authorList>
            <person name="Lin J."/>
        </authorList>
    </citation>
    <scope>NUCLEOTIDE SEQUENCE</scope>
</reference>
<name>A0A6V7P2I9_ANACO</name>
<feature type="transmembrane region" description="Helical" evidence="1">
    <location>
        <begin position="118"/>
        <end position="138"/>
    </location>
</feature>
<dbReference type="PANTHER" id="PTHR33133">
    <property type="entry name" value="OS08G0107100 PROTEIN-RELATED"/>
    <property type="match status" value="1"/>
</dbReference>
<evidence type="ECO:0000256" key="1">
    <source>
        <dbReference type="SAM" id="Phobius"/>
    </source>
</evidence>
<evidence type="ECO:0000313" key="2">
    <source>
        <dbReference type="EMBL" id="CAD1825041.1"/>
    </source>
</evidence>
<protein>
    <submittedName>
        <fullName evidence="2">Uncharacterized protein</fullName>
    </submittedName>
</protein>
<dbReference type="PANTHER" id="PTHR33133:SF1">
    <property type="entry name" value="EXPRESSED PROTEIN-RELATED"/>
    <property type="match status" value="1"/>
</dbReference>
<proteinExistence type="predicted"/>